<evidence type="ECO:0000256" key="1">
    <source>
        <dbReference type="SAM" id="MobiDB-lite"/>
    </source>
</evidence>
<dbReference type="EMBL" id="SRRO01000001">
    <property type="protein sequence ID" value="TGN62574.1"/>
    <property type="molecule type" value="Genomic_DNA"/>
</dbReference>
<feature type="transmembrane region" description="Helical" evidence="2">
    <location>
        <begin position="12"/>
        <end position="30"/>
    </location>
</feature>
<feature type="transmembrane region" description="Helical" evidence="2">
    <location>
        <begin position="182"/>
        <end position="205"/>
    </location>
</feature>
<feature type="transmembrane region" description="Helical" evidence="2">
    <location>
        <begin position="225"/>
        <end position="245"/>
    </location>
</feature>
<evidence type="ECO:0000313" key="5">
    <source>
        <dbReference type="Proteomes" id="UP000297496"/>
    </source>
</evidence>
<protein>
    <recommendedName>
        <fullName evidence="3">Acyltransferase 3 domain-containing protein</fullName>
    </recommendedName>
</protein>
<gene>
    <name evidence="4" type="ORF">EXE59_00340</name>
</gene>
<keyword evidence="2" id="KW-0472">Membrane</keyword>
<feature type="domain" description="Acyltransferase 3" evidence="3">
    <location>
        <begin position="8"/>
        <end position="305"/>
    </location>
</feature>
<dbReference type="InterPro" id="IPR002656">
    <property type="entry name" value="Acyl_transf_3_dom"/>
</dbReference>
<keyword evidence="2" id="KW-0812">Transmembrane</keyword>
<dbReference type="Pfam" id="PF01757">
    <property type="entry name" value="Acyl_transf_3"/>
    <property type="match status" value="1"/>
</dbReference>
<dbReference type="AlphaFoldDB" id="A0A4Z1BY17"/>
<reference evidence="4 5" key="1">
    <citation type="submission" date="2019-04" db="EMBL/GenBank/DDBJ databases">
        <title>Three New Species of Nocardioides, Nocardioides euryhalodurans sp. nov., Nocardioides seonyuensis sp. nov. and Nocardioides eburneoflavus sp. nov. Isolated from Soil.</title>
        <authorList>
            <person name="Roh S.G."/>
            <person name="Lee C."/>
            <person name="Kim M.-K."/>
            <person name="Kim S.B."/>
        </authorList>
    </citation>
    <scope>NUCLEOTIDE SEQUENCE [LARGE SCALE GENOMIC DNA]</scope>
    <source>
        <strain evidence="4 5">MMS17-SY213</strain>
    </source>
</reference>
<feature type="compositionally biased region" description="Low complexity" evidence="1">
    <location>
        <begin position="341"/>
        <end position="352"/>
    </location>
</feature>
<name>A0A4Z1BY17_9ACTN</name>
<sequence>MAPPSRDPWLDNVKMVLVTLVVVGHAIGLVEETAGSHWVYDFIYLWHIPAFVFISGYLSKSFEWDRRRMKSLVYTLAIPYLLFEPALFYYRREVVGEDVTGPLWFEPHWTMWYLIVLLMWRLITPILKSHWLFLPLSVIVSLVGGIWDTEALMIPRFLGLLPFFVLGLHLKPRHLAHLDDVWVKLAAVPMLVGIGIMAVYTDTWAESALLWYDTGYSEIPIDNEFVFQTRLTVMMVGLLGAFAAMSLVPRRGLGWFTTMGTATLVVYLFHGFVIKTFKALGWPDFTASYPIAGLVLTMLGAVGLTLLLAAPPARRVLEPFTNPLGWLEARRDARRRKGSSSDDSASSAPTSA</sequence>
<dbReference type="GO" id="GO:0016747">
    <property type="term" value="F:acyltransferase activity, transferring groups other than amino-acyl groups"/>
    <property type="evidence" value="ECO:0007669"/>
    <property type="project" value="InterPro"/>
</dbReference>
<evidence type="ECO:0000259" key="3">
    <source>
        <dbReference type="Pfam" id="PF01757"/>
    </source>
</evidence>
<feature type="transmembrane region" description="Helical" evidence="2">
    <location>
        <begin position="42"/>
        <end position="59"/>
    </location>
</feature>
<dbReference type="OrthoDB" id="6623990at2"/>
<keyword evidence="2" id="KW-1133">Transmembrane helix</keyword>
<evidence type="ECO:0000313" key="4">
    <source>
        <dbReference type="EMBL" id="TGN62574.1"/>
    </source>
</evidence>
<dbReference type="Proteomes" id="UP000297496">
    <property type="component" value="Unassembled WGS sequence"/>
</dbReference>
<dbReference type="RefSeq" id="WP_135837125.1">
    <property type="nucleotide sequence ID" value="NZ_SRRO01000001.1"/>
</dbReference>
<dbReference type="PANTHER" id="PTHR37312">
    <property type="entry name" value="MEMBRANE-BOUND ACYLTRANSFERASE YKRP-RELATED"/>
    <property type="match status" value="1"/>
</dbReference>
<feature type="transmembrane region" description="Helical" evidence="2">
    <location>
        <begin position="71"/>
        <end position="91"/>
    </location>
</feature>
<accession>A0A4Z1BY17</accession>
<feature type="transmembrane region" description="Helical" evidence="2">
    <location>
        <begin position="153"/>
        <end position="170"/>
    </location>
</feature>
<dbReference type="PANTHER" id="PTHR37312:SF1">
    <property type="entry name" value="MEMBRANE-BOUND ACYLTRANSFERASE YKRP-RELATED"/>
    <property type="match status" value="1"/>
</dbReference>
<feature type="transmembrane region" description="Helical" evidence="2">
    <location>
        <begin position="103"/>
        <end position="123"/>
    </location>
</feature>
<keyword evidence="5" id="KW-1185">Reference proteome</keyword>
<proteinExistence type="predicted"/>
<feature type="transmembrane region" description="Helical" evidence="2">
    <location>
        <begin position="252"/>
        <end position="269"/>
    </location>
</feature>
<organism evidence="4 5">
    <name type="scientific">Nocardioides eburneiflavus</name>
    <dbReference type="NCBI Taxonomy" id="2518372"/>
    <lineage>
        <taxon>Bacteria</taxon>
        <taxon>Bacillati</taxon>
        <taxon>Actinomycetota</taxon>
        <taxon>Actinomycetes</taxon>
        <taxon>Propionibacteriales</taxon>
        <taxon>Nocardioidaceae</taxon>
        <taxon>Nocardioides</taxon>
    </lineage>
</organism>
<feature type="transmembrane region" description="Helical" evidence="2">
    <location>
        <begin position="130"/>
        <end position="147"/>
    </location>
</feature>
<feature type="transmembrane region" description="Helical" evidence="2">
    <location>
        <begin position="289"/>
        <end position="310"/>
    </location>
</feature>
<feature type="region of interest" description="Disordered" evidence="1">
    <location>
        <begin position="332"/>
        <end position="352"/>
    </location>
</feature>
<comment type="caution">
    <text evidence="4">The sequence shown here is derived from an EMBL/GenBank/DDBJ whole genome shotgun (WGS) entry which is preliminary data.</text>
</comment>
<evidence type="ECO:0000256" key="2">
    <source>
        <dbReference type="SAM" id="Phobius"/>
    </source>
</evidence>
<dbReference type="InterPro" id="IPR052734">
    <property type="entry name" value="Nod_factor_acetyltransferase"/>
</dbReference>